<dbReference type="SUPFAM" id="SSF47413">
    <property type="entry name" value="lambda repressor-like DNA-binding domains"/>
    <property type="match status" value="1"/>
</dbReference>
<evidence type="ECO:0000256" key="3">
    <source>
        <dbReference type="ARBA" id="ARBA00023163"/>
    </source>
</evidence>
<dbReference type="InterPro" id="IPR028082">
    <property type="entry name" value="Peripla_BP_I"/>
</dbReference>
<dbReference type="AlphaFoldDB" id="A0A512PHU9"/>
<keyword evidence="3" id="KW-0804">Transcription</keyword>
<dbReference type="CDD" id="cd06279">
    <property type="entry name" value="PBP1_LacI-like"/>
    <property type="match status" value="1"/>
</dbReference>
<keyword evidence="7" id="KW-1185">Reference proteome</keyword>
<dbReference type="Gene3D" id="1.10.260.40">
    <property type="entry name" value="lambda repressor-like DNA-binding domains"/>
    <property type="match status" value="1"/>
</dbReference>
<dbReference type="Pfam" id="PF13377">
    <property type="entry name" value="Peripla_BP_3"/>
    <property type="match status" value="1"/>
</dbReference>
<name>A0A512PHU9_9CELL</name>
<dbReference type="SMART" id="SM00354">
    <property type="entry name" value="HTH_LACI"/>
    <property type="match status" value="1"/>
</dbReference>
<evidence type="ECO:0000313" key="7">
    <source>
        <dbReference type="Proteomes" id="UP000321798"/>
    </source>
</evidence>
<dbReference type="Pfam" id="PF00356">
    <property type="entry name" value="LacI"/>
    <property type="match status" value="1"/>
</dbReference>
<dbReference type="Proteomes" id="UP000321798">
    <property type="component" value="Unassembled WGS sequence"/>
</dbReference>
<protein>
    <submittedName>
        <fullName evidence="6">Transcriptional regulator</fullName>
    </submittedName>
</protein>
<proteinExistence type="predicted"/>
<reference evidence="6 7" key="1">
    <citation type="submission" date="2019-07" db="EMBL/GenBank/DDBJ databases">
        <title>Whole genome shotgun sequence of Cellulomonas soli NBRC 109434.</title>
        <authorList>
            <person name="Hosoyama A."/>
            <person name="Uohara A."/>
            <person name="Ohji S."/>
            <person name="Ichikawa N."/>
        </authorList>
    </citation>
    <scope>NUCLEOTIDE SEQUENCE [LARGE SCALE GENOMIC DNA]</scope>
    <source>
        <strain evidence="6 7">NBRC 109434</strain>
    </source>
</reference>
<dbReference type="PROSITE" id="PS50932">
    <property type="entry name" value="HTH_LACI_2"/>
    <property type="match status" value="1"/>
</dbReference>
<evidence type="ECO:0000256" key="2">
    <source>
        <dbReference type="ARBA" id="ARBA00023125"/>
    </source>
</evidence>
<dbReference type="SUPFAM" id="SSF53822">
    <property type="entry name" value="Periplasmic binding protein-like I"/>
    <property type="match status" value="1"/>
</dbReference>
<evidence type="ECO:0000259" key="5">
    <source>
        <dbReference type="PROSITE" id="PS50932"/>
    </source>
</evidence>
<evidence type="ECO:0000256" key="1">
    <source>
        <dbReference type="ARBA" id="ARBA00023015"/>
    </source>
</evidence>
<feature type="domain" description="HTH lacI-type" evidence="5">
    <location>
        <begin position="48"/>
        <end position="103"/>
    </location>
</feature>
<dbReference type="Gene3D" id="3.40.50.2300">
    <property type="match status" value="2"/>
</dbReference>
<evidence type="ECO:0000256" key="4">
    <source>
        <dbReference type="SAM" id="MobiDB-lite"/>
    </source>
</evidence>
<dbReference type="PANTHER" id="PTHR30146:SF138">
    <property type="entry name" value="TRANSCRIPTIONAL REGULATORY PROTEIN"/>
    <property type="match status" value="1"/>
</dbReference>
<keyword evidence="1" id="KW-0805">Transcription regulation</keyword>
<dbReference type="GO" id="GO:0003700">
    <property type="term" value="F:DNA-binding transcription factor activity"/>
    <property type="evidence" value="ECO:0007669"/>
    <property type="project" value="TreeGrafter"/>
</dbReference>
<feature type="region of interest" description="Disordered" evidence="4">
    <location>
        <begin position="1"/>
        <end position="43"/>
    </location>
</feature>
<dbReference type="CDD" id="cd01392">
    <property type="entry name" value="HTH_LacI"/>
    <property type="match status" value="1"/>
</dbReference>
<dbReference type="GO" id="GO:0000976">
    <property type="term" value="F:transcription cis-regulatory region binding"/>
    <property type="evidence" value="ECO:0007669"/>
    <property type="project" value="TreeGrafter"/>
</dbReference>
<dbReference type="EMBL" id="BKAL01000015">
    <property type="protein sequence ID" value="GEP70791.1"/>
    <property type="molecule type" value="Genomic_DNA"/>
</dbReference>
<dbReference type="InterPro" id="IPR010982">
    <property type="entry name" value="Lambda_DNA-bd_dom_sf"/>
</dbReference>
<dbReference type="InterPro" id="IPR046335">
    <property type="entry name" value="LacI/GalR-like_sensor"/>
</dbReference>
<comment type="caution">
    <text evidence="6">The sequence shown here is derived from an EMBL/GenBank/DDBJ whole genome shotgun (WGS) entry which is preliminary data.</text>
</comment>
<sequence>MPLRTEPGSADAPLAPGPPPPTRPTPPAAYADLHEGGPGGTGGVVARVTLQTVADKVGVSRMTVSNAFSRPDQLSSDLRLRILAAAEELGYVGPDPAGRALARGTTGAVGVLLTDSLGMAFRDEIASGFFGALAEELAPTGLALALLPTRGSGETIPARDIAMDGALVYACAGDTPALDWLVRRRLPLVFVEQPPLPGYASVVLDDVGGAAAGAQHVLDLGHRDVAILTMAPHGEHGLVADVARASGSYVDRARVRGWTETLRAGGARVSAAQVPDNSERHGYEGARLLLDGPDRPTAILCFSDLMAWGVVHAAQDLGLRVPEDVSVVGFDDSALAARIRPALTTVRQDLAAKGRAAAVALTRAIEAARTGTPLAEPLETVLPTELVVRRSTAAPRVTARAG</sequence>
<evidence type="ECO:0000313" key="6">
    <source>
        <dbReference type="EMBL" id="GEP70791.1"/>
    </source>
</evidence>
<organism evidence="6 7">
    <name type="scientific">Cellulomonas soli</name>
    <dbReference type="NCBI Taxonomy" id="931535"/>
    <lineage>
        <taxon>Bacteria</taxon>
        <taxon>Bacillati</taxon>
        <taxon>Actinomycetota</taxon>
        <taxon>Actinomycetes</taxon>
        <taxon>Micrococcales</taxon>
        <taxon>Cellulomonadaceae</taxon>
        <taxon>Cellulomonas</taxon>
    </lineage>
</organism>
<dbReference type="InterPro" id="IPR000843">
    <property type="entry name" value="HTH_LacI"/>
</dbReference>
<dbReference type="PANTHER" id="PTHR30146">
    <property type="entry name" value="LACI-RELATED TRANSCRIPTIONAL REPRESSOR"/>
    <property type="match status" value="1"/>
</dbReference>
<feature type="compositionally biased region" description="Pro residues" evidence="4">
    <location>
        <begin position="15"/>
        <end position="27"/>
    </location>
</feature>
<gene>
    <name evidence="6" type="ORF">CSO01_35060</name>
</gene>
<keyword evidence="2" id="KW-0238">DNA-binding</keyword>
<accession>A0A512PHU9</accession>